<dbReference type="GO" id="GO:0009253">
    <property type="term" value="P:peptidoglycan catabolic process"/>
    <property type="evidence" value="ECO:0007669"/>
    <property type="project" value="TreeGrafter"/>
</dbReference>
<comment type="cofactor">
    <cofactor evidence="1">
        <name>pyridoxal 5'-phosphate</name>
        <dbReference type="ChEBI" id="CHEBI:597326"/>
    </cofactor>
</comment>
<evidence type="ECO:0000256" key="1">
    <source>
        <dbReference type="ARBA" id="ARBA00001933"/>
    </source>
</evidence>
<dbReference type="InterPro" id="IPR011970">
    <property type="entry name" value="MltB_2"/>
</dbReference>
<feature type="signal peptide" evidence="3">
    <location>
        <begin position="1"/>
        <end position="21"/>
    </location>
</feature>
<dbReference type="RefSeq" id="WP_229678612.1">
    <property type="nucleotide sequence ID" value="NZ_BMKA01000007.1"/>
</dbReference>
<gene>
    <name evidence="6" type="primary">MltB</name>
    <name evidence="6" type="ORF">GCM10011498_34660</name>
</gene>
<protein>
    <submittedName>
        <fullName evidence="6">Murein transglycosylase</fullName>
    </submittedName>
</protein>
<dbReference type="InterPro" id="IPR031304">
    <property type="entry name" value="SLT_2"/>
</dbReference>
<dbReference type="Pfam" id="PF01471">
    <property type="entry name" value="PG_binding_1"/>
    <property type="match status" value="1"/>
</dbReference>
<dbReference type="FunFam" id="1.10.8.350:FF:000001">
    <property type="entry name" value="Lytic murein transglycosylase B"/>
    <property type="match status" value="1"/>
</dbReference>
<reference evidence="6" key="2">
    <citation type="submission" date="2020-09" db="EMBL/GenBank/DDBJ databases">
        <authorList>
            <person name="Sun Q."/>
            <person name="Zhou Y."/>
        </authorList>
    </citation>
    <scope>NUCLEOTIDE SEQUENCE</scope>
    <source>
        <strain evidence="6">CGMCC 1.15880</strain>
    </source>
</reference>
<name>A0A916R324_9RHOB</name>
<reference evidence="6" key="1">
    <citation type="journal article" date="2014" name="Int. J. Syst. Evol. Microbiol.">
        <title>Complete genome sequence of Corynebacterium casei LMG S-19264T (=DSM 44701T), isolated from a smear-ripened cheese.</title>
        <authorList>
            <consortium name="US DOE Joint Genome Institute (JGI-PGF)"/>
            <person name="Walter F."/>
            <person name="Albersmeier A."/>
            <person name="Kalinowski J."/>
            <person name="Ruckert C."/>
        </authorList>
    </citation>
    <scope>NUCLEOTIDE SEQUENCE</scope>
    <source>
        <strain evidence="6">CGMCC 1.15880</strain>
    </source>
</reference>
<dbReference type="InterPro" id="IPR000634">
    <property type="entry name" value="Ser/Thr_deHydtase_PyrdxlP-BS"/>
</dbReference>
<evidence type="ECO:0000313" key="7">
    <source>
        <dbReference type="Proteomes" id="UP000628017"/>
    </source>
</evidence>
<dbReference type="PANTHER" id="PTHR30163:SF8">
    <property type="entry name" value="LYTIC MUREIN TRANSGLYCOSYLASE"/>
    <property type="match status" value="1"/>
</dbReference>
<dbReference type="SUPFAM" id="SSF47090">
    <property type="entry name" value="PGBD-like"/>
    <property type="match status" value="1"/>
</dbReference>
<dbReference type="GO" id="GO:0006520">
    <property type="term" value="P:amino acid metabolic process"/>
    <property type="evidence" value="ECO:0007669"/>
    <property type="project" value="InterPro"/>
</dbReference>
<dbReference type="Gene3D" id="1.10.101.10">
    <property type="entry name" value="PGBD-like superfamily/PGBD"/>
    <property type="match status" value="1"/>
</dbReference>
<keyword evidence="2" id="KW-0663">Pyridoxal phosphate</keyword>
<dbReference type="NCBIfam" id="TIGR02283">
    <property type="entry name" value="MltB_2"/>
    <property type="match status" value="1"/>
</dbReference>
<feature type="chain" id="PRO_5037962026" evidence="3">
    <location>
        <begin position="22"/>
        <end position="420"/>
    </location>
</feature>
<keyword evidence="3" id="KW-0732">Signal</keyword>
<dbReference type="SUPFAM" id="SSF53955">
    <property type="entry name" value="Lysozyme-like"/>
    <property type="match status" value="1"/>
</dbReference>
<dbReference type="CDD" id="cd13399">
    <property type="entry name" value="Slt35-like"/>
    <property type="match status" value="1"/>
</dbReference>
<dbReference type="InterPro" id="IPR002477">
    <property type="entry name" value="Peptidoglycan-bd-like"/>
</dbReference>
<dbReference type="PROSITE" id="PS00165">
    <property type="entry name" value="DEHYDRATASE_SER_THR"/>
    <property type="match status" value="1"/>
</dbReference>
<dbReference type="GO" id="GO:0008933">
    <property type="term" value="F:peptidoglycan lytic transglycosylase activity"/>
    <property type="evidence" value="ECO:0007669"/>
    <property type="project" value="TreeGrafter"/>
</dbReference>
<sequence>MLKRGLKFMAALAFLPSLAFGAAVETSPLPPAKPDQGVLMAQTQSGFAQWVRSFKARALANGISSSTYDRAFRGVKLNTRVIASDRKQAEFSREIWDYLDTATSPKRVKNGKAMVRKHKSKLRRIENKYGVEWSVVVAIWGLESSYGENMGDINIIEALATLAYEGRRRKFGENQLLTALKIIQNGDITPNRMMGSWAGAMGHTQFIPTSYDALAVDFTGDGKRDVWDQRDPSDALASTANYLRRNGWVKGQPWGIEVQLPKGFNYGNASLKVKATPARWAELGVRTMSGGKIPNYGSAAILLPAGADGPAFAVFKNFFVIKRYNNANSYAMAVGHLADKINGGGEFVRDWPRGPGALRLPEKLEVQELLLKAGYDIGEPDGIIGPKTLDAISDVQRRAGRQPTGKADQEVLKFLRRAIR</sequence>
<accession>A0A916R324</accession>
<dbReference type="Proteomes" id="UP000628017">
    <property type="component" value="Unassembled WGS sequence"/>
</dbReference>
<evidence type="ECO:0000256" key="2">
    <source>
        <dbReference type="ARBA" id="ARBA00022898"/>
    </source>
</evidence>
<dbReference type="InterPro" id="IPR036365">
    <property type="entry name" value="PGBD-like_sf"/>
</dbReference>
<evidence type="ECO:0000256" key="3">
    <source>
        <dbReference type="SAM" id="SignalP"/>
    </source>
</evidence>
<keyword evidence="7" id="KW-1185">Reference proteome</keyword>
<dbReference type="Gene3D" id="1.10.530.10">
    <property type="match status" value="1"/>
</dbReference>
<dbReference type="GO" id="GO:0030170">
    <property type="term" value="F:pyridoxal phosphate binding"/>
    <property type="evidence" value="ECO:0007669"/>
    <property type="project" value="InterPro"/>
</dbReference>
<evidence type="ECO:0000259" key="5">
    <source>
        <dbReference type="Pfam" id="PF13406"/>
    </source>
</evidence>
<dbReference type="PANTHER" id="PTHR30163">
    <property type="entry name" value="MEMBRANE-BOUND LYTIC MUREIN TRANSGLYCOSYLASE B"/>
    <property type="match status" value="1"/>
</dbReference>
<proteinExistence type="predicted"/>
<evidence type="ECO:0000259" key="4">
    <source>
        <dbReference type="Pfam" id="PF01471"/>
    </source>
</evidence>
<comment type="caution">
    <text evidence="6">The sequence shown here is derived from an EMBL/GenBank/DDBJ whole genome shotgun (WGS) entry which is preliminary data.</text>
</comment>
<dbReference type="InterPro" id="IPR036366">
    <property type="entry name" value="PGBDSf"/>
</dbReference>
<feature type="domain" description="Transglycosylase SLT" evidence="5">
    <location>
        <begin position="47"/>
        <end position="339"/>
    </location>
</feature>
<organism evidence="6 7">
    <name type="scientific">Neptunicoccus cionae</name>
    <dbReference type="NCBI Taxonomy" id="2035344"/>
    <lineage>
        <taxon>Bacteria</taxon>
        <taxon>Pseudomonadati</taxon>
        <taxon>Pseudomonadota</taxon>
        <taxon>Alphaproteobacteria</taxon>
        <taxon>Rhodobacterales</taxon>
        <taxon>Paracoccaceae</taxon>
        <taxon>Neptunicoccus</taxon>
    </lineage>
</organism>
<dbReference type="Gene3D" id="1.10.8.350">
    <property type="entry name" value="Bacterial muramidase"/>
    <property type="match status" value="1"/>
</dbReference>
<dbReference type="Pfam" id="PF13406">
    <property type="entry name" value="SLT_2"/>
    <property type="match status" value="1"/>
</dbReference>
<feature type="domain" description="Peptidoglycan binding-like" evidence="4">
    <location>
        <begin position="365"/>
        <end position="415"/>
    </location>
</feature>
<dbReference type="EMBL" id="BMKA01000007">
    <property type="protein sequence ID" value="GGA30533.1"/>
    <property type="molecule type" value="Genomic_DNA"/>
</dbReference>
<evidence type="ECO:0000313" key="6">
    <source>
        <dbReference type="EMBL" id="GGA30533.1"/>
    </source>
</evidence>
<dbReference type="InterPro" id="IPR043426">
    <property type="entry name" value="MltB-like"/>
</dbReference>
<dbReference type="InterPro" id="IPR023346">
    <property type="entry name" value="Lysozyme-like_dom_sf"/>
</dbReference>
<dbReference type="AlphaFoldDB" id="A0A916R324"/>